<protein>
    <recommendedName>
        <fullName evidence="3">Dihydroorotase</fullName>
        <shortName evidence="3">DHOase</shortName>
        <ecNumber evidence="3">3.5.2.3</ecNumber>
    </recommendedName>
</protein>
<dbReference type="Proteomes" id="UP000317318">
    <property type="component" value="Chromosome"/>
</dbReference>
<dbReference type="GO" id="GO:0008270">
    <property type="term" value="F:zinc ion binding"/>
    <property type="evidence" value="ECO:0007669"/>
    <property type="project" value="UniProtKB-UniRule"/>
</dbReference>
<feature type="binding site" evidence="3">
    <location>
        <position position="182"/>
    </location>
    <ligand>
        <name>Zn(2+)</name>
        <dbReference type="ChEBI" id="CHEBI:29105"/>
        <label>2</label>
    </ligand>
</feature>
<dbReference type="Gene3D" id="2.30.40.10">
    <property type="entry name" value="Urease, subunit C, domain 1"/>
    <property type="match status" value="1"/>
</dbReference>
<feature type="binding site" evidence="3">
    <location>
        <begin position="326"/>
        <end position="327"/>
    </location>
    <ligand>
        <name>substrate</name>
    </ligand>
</feature>
<comment type="cofactor">
    <cofactor evidence="3">
        <name>Zn(2+)</name>
        <dbReference type="ChEBI" id="CHEBI:29105"/>
    </cofactor>
    <text evidence="3">Binds 2 Zn(2+) ions per subunit.</text>
</comment>
<dbReference type="Gene3D" id="3.20.20.140">
    <property type="entry name" value="Metal-dependent hydrolases"/>
    <property type="match status" value="1"/>
</dbReference>
<dbReference type="SUPFAM" id="SSF51338">
    <property type="entry name" value="Composite domain of metallo-dependent hydrolases"/>
    <property type="match status" value="1"/>
</dbReference>
<dbReference type="InterPro" id="IPR004722">
    <property type="entry name" value="DHOase"/>
</dbReference>
<keyword evidence="3" id="KW-0479">Metal-binding</keyword>
<dbReference type="HAMAP" id="MF_00220_B">
    <property type="entry name" value="PyrC_classI_B"/>
    <property type="match status" value="1"/>
</dbReference>
<comment type="pathway">
    <text evidence="3">Pyrimidine metabolism; UMP biosynthesis via de novo pathway; (S)-dihydroorotate from bicarbonate: step 3/3.</text>
</comment>
<evidence type="ECO:0000313" key="7">
    <source>
        <dbReference type="Proteomes" id="UP000317318"/>
    </source>
</evidence>
<keyword evidence="7" id="KW-1185">Reference proteome</keyword>
<gene>
    <name evidence="3 6" type="primary">pyrC</name>
    <name evidence="6" type="ORF">Pan189_24400</name>
</gene>
<dbReference type="InterPro" id="IPR050138">
    <property type="entry name" value="DHOase/Allantoinase_Hydrolase"/>
</dbReference>
<dbReference type="GO" id="GO:0004151">
    <property type="term" value="F:dihydroorotase activity"/>
    <property type="evidence" value="ECO:0007669"/>
    <property type="project" value="UniProtKB-UniRule"/>
</dbReference>
<dbReference type="OrthoDB" id="9765462at2"/>
<keyword evidence="2 3" id="KW-0665">Pyrimidine biosynthesis</keyword>
<dbReference type="SUPFAM" id="SSF51556">
    <property type="entry name" value="Metallo-dependent hydrolases"/>
    <property type="match status" value="1"/>
</dbReference>
<dbReference type="RefSeq" id="WP_145364112.1">
    <property type="nucleotide sequence ID" value="NZ_CP036268.1"/>
</dbReference>
<dbReference type="InterPro" id="IPR024403">
    <property type="entry name" value="DHOase_cat"/>
</dbReference>
<feature type="binding site" evidence="3">
    <location>
        <position position="281"/>
    </location>
    <ligand>
        <name>substrate</name>
    </ligand>
</feature>
<dbReference type="Pfam" id="PF07969">
    <property type="entry name" value="Amidohydro_3"/>
    <property type="match status" value="1"/>
</dbReference>
<dbReference type="Pfam" id="PF12890">
    <property type="entry name" value="DHOase"/>
    <property type="match status" value="1"/>
</dbReference>
<dbReference type="NCBIfam" id="TIGR00857">
    <property type="entry name" value="pyrC_multi"/>
    <property type="match status" value="1"/>
</dbReference>
<dbReference type="EMBL" id="CP036268">
    <property type="protein sequence ID" value="QDT38055.1"/>
    <property type="molecule type" value="Genomic_DNA"/>
</dbReference>
<evidence type="ECO:0000259" key="4">
    <source>
        <dbReference type="Pfam" id="PF07969"/>
    </source>
</evidence>
<feature type="binding site" evidence="3">
    <location>
        <position position="63"/>
    </location>
    <ligand>
        <name>Zn(2+)</name>
        <dbReference type="ChEBI" id="CHEBI:29105"/>
        <label>1</label>
    </ligand>
</feature>
<comment type="caution">
    <text evidence="3">Lacks conserved residue(s) required for the propagation of feature annotation.</text>
</comment>
<dbReference type="EC" id="3.5.2.3" evidence="3"/>
<evidence type="ECO:0000259" key="5">
    <source>
        <dbReference type="Pfam" id="PF12890"/>
    </source>
</evidence>
<accession>A0A517R2E4</accession>
<sequence length="434" mass="45745">MSATVTQVIRGGRVVDPAIGTDAVIDVVVRDGRIAALTNEPIDADEVIDATGLVVAPGLVDPHVSFREPGDESDETTESGSAAALAGGYTSVACLPDTEPAVDDRAAAEFIALQAERAKNCRVYPLGAVTKGIAGKELAEIGQLVDGGAVAFTDGKHPIQSAEIMRRALMYARMFDRPILAHPQDSTLVAGGVMHEGFISTVLGLRGMPAAAEYISVARDIALAELTESRLHIMCVSTASSVEAVRQAKARGVKVTADLTPHHLCLTDTVLRSYDSRFKVNPPLRSEENLDALIAGLCDGTIDAISADHQPYAEEKKSGDLLSDPFGVSGIETAFCMSARVLVGGGHLTWPKLIRLLSTNPAGVLGIEAGTLQVGRPADLVIFNAETAAPILARNFRSKGKSSPFEAMEGLGRVEVVIVGGEIRYRWPETDSTA</sequence>
<feature type="domain" description="Dihydroorotase catalytic" evidence="5">
    <location>
        <begin position="54"/>
        <end position="239"/>
    </location>
</feature>
<dbReference type="AlphaFoldDB" id="A0A517R2E4"/>
<keyword evidence="1 3" id="KW-0862">Zinc</keyword>
<comment type="similarity">
    <text evidence="3">Belongs to the metallo-dependent hydrolases superfamily. DHOase family. Class I DHOase subfamily.</text>
</comment>
<dbReference type="CDD" id="cd01317">
    <property type="entry name" value="DHOase_IIa"/>
    <property type="match status" value="1"/>
</dbReference>
<evidence type="ECO:0000256" key="1">
    <source>
        <dbReference type="ARBA" id="ARBA00022833"/>
    </source>
</evidence>
<comment type="function">
    <text evidence="3">Catalyzes the reversible cyclization of carbamoyl aspartate to dihydroorotate.</text>
</comment>
<dbReference type="InterPro" id="IPR013108">
    <property type="entry name" value="Amidohydro_3"/>
</dbReference>
<organism evidence="6 7">
    <name type="scientific">Stratiformator vulcanicus</name>
    <dbReference type="NCBI Taxonomy" id="2527980"/>
    <lineage>
        <taxon>Bacteria</taxon>
        <taxon>Pseudomonadati</taxon>
        <taxon>Planctomycetota</taxon>
        <taxon>Planctomycetia</taxon>
        <taxon>Planctomycetales</taxon>
        <taxon>Planctomycetaceae</taxon>
        <taxon>Stratiformator</taxon>
    </lineage>
</organism>
<evidence type="ECO:0000256" key="2">
    <source>
        <dbReference type="ARBA" id="ARBA00022975"/>
    </source>
</evidence>
<name>A0A517R2E4_9PLAN</name>
<comment type="catalytic activity">
    <reaction evidence="3">
        <text>(S)-dihydroorotate + H2O = N-carbamoyl-L-aspartate + H(+)</text>
        <dbReference type="Rhea" id="RHEA:24296"/>
        <dbReference type="ChEBI" id="CHEBI:15377"/>
        <dbReference type="ChEBI" id="CHEBI:15378"/>
        <dbReference type="ChEBI" id="CHEBI:30864"/>
        <dbReference type="ChEBI" id="CHEBI:32814"/>
        <dbReference type="EC" id="3.5.2.3"/>
    </reaction>
</comment>
<dbReference type="GO" id="GO:0005737">
    <property type="term" value="C:cytoplasm"/>
    <property type="evidence" value="ECO:0007669"/>
    <property type="project" value="TreeGrafter"/>
</dbReference>
<dbReference type="InterPro" id="IPR011059">
    <property type="entry name" value="Metal-dep_hydrolase_composite"/>
</dbReference>
<dbReference type="PANTHER" id="PTHR43668:SF2">
    <property type="entry name" value="ALLANTOINASE"/>
    <property type="match status" value="1"/>
</dbReference>
<dbReference type="GO" id="GO:0044205">
    <property type="term" value="P:'de novo' UMP biosynthetic process"/>
    <property type="evidence" value="ECO:0007669"/>
    <property type="project" value="UniProtKB-UniRule"/>
</dbReference>
<feature type="binding site" evidence="3">
    <location>
        <position position="308"/>
    </location>
    <ligand>
        <name>Zn(2+)</name>
        <dbReference type="ChEBI" id="CHEBI:29105"/>
        <label>1</label>
    </ligand>
</feature>
<feature type="active site" evidence="3">
    <location>
        <position position="308"/>
    </location>
</feature>
<dbReference type="UniPathway" id="UPA00070">
    <property type="reaction ID" value="UER00117"/>
</dbReference>
<proteinExistence type="inferred from homology"/>
<dbReference type="PANTHER" id="PTHR43668">
    <property type="entry name" value="ALLANTOINASE"/>
    <property type="match status" value="1"/>
</dbReference>
<keyword evidence="3 6" id="KW-0378">Hydrolase</keyword>
<dbReference type="KEGG" id="svp:Pan189_24400"/>
<feature type="domain" description="Amidohydrolase 3" evidence="4">
    <location>
        <begin position="329"/>
        <end position="425"/>
    </location>
</feature>
<dbReference type="GO" id="GO:0006145">
    <property type="term" value="P:purine nucleobase catabolic process"/>
    <property type="evidence" value="ECO:0007669"/>
    <property type="project" value="TreeGrafter"/>
</dbReference>
<dbReference type="InterPro" id="IPR032466">
    <property type="entry name" value="Metal_Hydrolase"/>
</dbReference>
<evidence type="ECO:0000313" key="6">
    <source>
        <dbReference type="EMBL" id="QDT38055.1"/>
    </source>
</evidence>
<dbReference type="GO" id="GO:0004038">
    <property type="term" value="F:allantoinase activity"/>
    <property type="evidence" value="ECO:0007669"/>
    <property type="project" value="TreeGrafter"/>
</dbReference>
<evidence type="ECO:0000256" key="3">
    <source>
        <dbReference type="HAMAP-Rule" id="MF_00220"/>
    </source>
</evidence>
<reference evidence="6 7" key="1">
    <citation type="submission" date="2019-02" db="EMBL/GenBank/DDBJ databases">
        <title>Deep-cultivation of Planctomycetes and their phenomic and genomic characterization uncovers novel biology.</title>
        <authorList>
            <person name="Wiegand S."/>
            <person name="Jogler M."/>
            <person name="Boedeker C."/>
            <person name="Pinto D."/>
            <person name="Vollmers J."/>
            <person name="Rivas-Marin E."/>
            <person name="Kohn T."/>
            <person name="Peeters S.H."/>
            <person name="Heuer A."/>
            <person name="Rast P."/>
            <person name="Oberbeckmann S."/>
            <person name="Bunk B."/>
            <person name="Jeske O."/>
            <person name="Meyerdierks A."/>
            <person name="Storesund J.E."/>
            <person name="Kallscheuer N."/>
            <person name="Luecker S."/>
            <person name="Lage O.M."/>
            <person name="Pohl T."/>
            <person name="Merkel B.J."/>
            <person name="Hornburger P."/>
            <person name="Mueller R.-W."/>
            <person name="Bruemmer F."/>
            <person name="Labrenz M."/>
            <person name="Spormann A.M."/>
            <person name="Op den Camp H."/>
            <person name="Overmann J."/>
            <person name="Amann R."/>
            <person name="Jetten M.S.M."/>
            <person name="Mascher T."/>
            <person name="Medema M.H."/>
            <person name="Devos D.P."/>
            <person name="Kaster A.-K."/>
            <person name="Ovreas L."/>
            <person name="Rohde M."/>
            <person name="Galperin M.Y."/>
            <person name="Jogler C."/>
        </authorList>
    </citation>
    <scope>NUCLEOTIDE SEQUENCE [LARGE SCALE GENOMIC DNA]</scope>
    <source>
        <strain evidence="6 7">Pan189</strain>
    </source>
</reference>